<dbReference type="AlphaFoldDB" id="A0A6J6F2C4"/>
<keyword evidence="5" id="KW-0560">Oxidoreductase</keyword>
<protein>
    <submittedName>
        <fullName evidence="6">Unannotated protein</fullName>
    </submittedName>
</protein>
<dbReference type="PIRSF" id="PIRSF000099">
    <property type="entry name" value="Histidinol_dh"/>
    <property type="match status" value="1"/>
</dbReference>
<evidence type="ECO:0000256" key="2">
    <source>
        <dbReference type="ARBA" id="ARBA00010178"/>
    </source>
</evidence>
<gene>
    <name evidence="6" type="ORF">UFOPK1722_01050</name>
</gene>
<dbReference type="NCBIfam" id="TIGR00069">
    <property type="entry name" value="hisD"/>
    <property type="match status" value="1"/>
</dbReference>
<dbReference type="GO" id="GO:0046872">
    <property type="term" value="F:metal ion binding"/>
    <property type="evidence" value="ECO:0007669"/>
    <property type="project" value="UniProtKB-KW"/>
</dbReference>
<comment type="cofactor">
    <cofactor evidence="1">
        <name>Zn(2+)</name>
        <dbReference type="ChEBI" id="CHEBI:29105"/>
    </cofactor>
</comment>
<dbReference type="InterPro" id="IPR016161">
    <property type="entry name" value="Ald_DH/histidinol_DH"/>
</dbReference>
<dbReference type="Gene3D" id="1.20.5.1300">
    <property type="match status" value="1"/>
</dbReference>
<evidence type="ECO:0000313" key="6">
    <source>
        <dbReference type="EMBL" id="CAB4581183.1"/>
    </source>
</evidence>
<proteinExistence type="inferred from homology"/>
<dbReference type="Gene3D" id="3.40.50.1980">
    <property type="entry name" value="Nitrogenase molybdenum iron protein domain"/>
    <property type="match status" value="2"/>
</dbReference>
<dbReference type="PRINTS" id="PR00083">
    <property type="entry name" value="HOLDHDRGNASE"/>
</dbReference>
<dbReference type="GO" id="GO:0000105">
    <property type="term" value="P:L-histidine biosynthetic process"/>
    <property type="evidence" value="ECO:0007669"/>
    <property type="project" value="InterPro"/>
</dbReference>
<comment type="similarity">
    <text evidence="2">Belongs to the histidinol dehydrogenase family.</text>
</comment>
<evidence type="ECO:0000256" key="5">
    <source>
        <dbReference type="ARBA" id="ARBA00023002"/>
    </source>
</evidence>
<dbReference type="SUPFAM" id="SSF53720">
    <property type="entry name" value="ALDH-like"/>
    <property type="match status" value="1"/>
</dbReference>
<dbReference type="InterPro" id="IPR022695">
    <property type="entry name" value="Histidinol_DH_monofunct"/>
</dbReference>
<evidence type="ECO:0000256" key="4">
    <source>
        <dbReference type="ARBA" id="ARBA00022833"/>
    </source>
</evidence>
<dbReference type="CDD" id="cd06572">
    <property type="entry name" value="Histidinol_dh"/>
    <property type="match status" value="1"/>
</dbReference>
<dbReference type="GO" id="GO:0051287">
    <property type="term" value="F:NAD binding"/>
    <property type="evidence" value="ECO:0007669"/>
    <property type="project" value="InterPro"/>
</dbReference>
<evidence type="ECO:0000256" key="3">
    <source>
        <dbReference type="ARBA" id="ARBA00022723"/>
    </source>
</evidence>
<name>A0A6J6F2C4_9ZZZZ</name>
<dbReference type="Pfam" id="PF00815">
    <property type="entry name" value="Histidinol_dh"/>
    <property type="match status" value="1"/>
</dbReference>
<dbReference type="InterPro" id="IPR012131">
    <property type="entry name" value="Hstdl_DH"/>
</dbReference>
<dbReference type="GO" id="GO:0004399">
    <property type="term" value="F:histidinol dehydrogenase activity"/>
    <property type="evidence" value="ECO:0007669"/>
    <property type="project" value="InterPro"/>
</dbReference>
<keyword evidence="4" id="KW-0862">Zinc</keyword>
<dbReference type="PANTHER" id="PTHR21256">
    <property type="entry name" value="HISTIDINOL DEHYDROGENASE HDH"/>
    <property type="match status" value="1"/>
</dbReference>
<keyword evidence="3" id="KW-0479">Metal-binding</keyword>
<organism evidence="6">
    <name type="scientific">freshwater metagenome</name>
    <dbReference type="NCBI Taxonomy" id="449393"/>
    <lineage>
        <taxon>unclassified sequences</taxon>
        <taxon>metagenomes</taxon>
        <taxon>ecological metagenomes</taxon>
    </lineage>
</organism>
<reference evidence="6" key="1">
    <citation type="submission" date="2020-05" db="EMBL/GenBank/DDBJ databases">
        <authorList>
            <person name="Chiriac C."/>
            <person name="Salcher M."/>
            <person name="Ghai R."/>
            <person name="Kavagutti S V."/>
        </authorList>
    </citation>
    <scope>NUCLEOTIDE SEQUENCE</scope>
</reference>
<dbReference type="EMBL" id="CAEZTS010000085">
    <property type="protein sequence ID" value="CAB4581183.1"/>
    <property type="molecule type" value="Genomic_DNA"/>
</dbReference>
<evidence type="ECO:0000256" key="1">
    <source>
        <dbReference type="ARBA" id="ARBA00001947"/>
    </source>
</evidence>
<dbReference type="GO" id="GO:0005737">
    <property type="term" value="C:cytoplasm"/>
    <property type="evidence" value="ECO:0007669"/>
    <property type="project" value="TreeGrafter"/>
</dbReference>
<accession>A0A6J6F2C4</accession>
<dbReference type="FunFam" id="3.40.50.1980:FF:000001">
    <property type="entry name" value="Histidinol dehydrogenase"/>
    <property type="match status" value="1"/>
</dbReference>
<sequence>MSRGPILRMLEWSTMSASERDALVDRDLNKVITSALREQIAALVCDVRDRGDAAVCDALRTFDKVDVEPSGLRVSDAEWDAAPAKVSAELAGAIDDMVDHIRRFNEQVMTHRGNWSFESDPGLMVGERTSAIASAGLFCPSGKASYPSVLAQLGTPAVVAGVPRVAVVVPPKPGANGAVDPVVLMVARALGLRDVFRVNGPAGVAALAFGTETIPKVVKIMGPGSLPVTVAQMEVQRYGTSTQMALGPTESLVIADETADPVRLAADLLIEAEHGTDSCTLLVTTSATLAAAVEVELSKQIVALPAERAEAAAASLGVNGGCVVVGSFAEAAEVANAFAPEHLQVAVADSKVDDVVDRLVHAGEILIGQHTPFSAANFVIGCPASLPTNGFARVTSGVTVDAFLKRTAVARADENALRRIAPSVIALADVEGFPAHANAIRLRFS</sequence>
<dbReference type="PANTHER" id="PTHR21256:SF2">
    <property type="entry name" value="HISTIDINE BIOSYNTHESIS TRIFUNCTIONAL PROTEIN"/>
    <property type="match status" value="1"/>
</dbReference>